<dbReference type="SUPFAM" id="SSF47616">
    <property type="entry name" value="GST C-terminal domain-like"/>
    <property type="match status" value="1"/>
</dbReference>
<feature type="domain" description="GST N-terminal" evidence="6">
    <location>
        <begin position="64"/>
        <end position="143"/>
    </location>
</feature>
<dbReference type="GO" id="GO:0006749">
    <property type="term" value="P:glutathione metabolic process"/>
    <property type="evidence" value="ECO:0007669"/>
    <property type="project" value="InterPro"/>
</dbReference>
<comment type="similarity">
    <text evidence="4">Belongs to the GST superfamily.</text>
</comment>
<evidence type="ECO:0000259" key="6">
    <source>
        <dbReference type="PROSITE" id="PS50404"/>
    </source>
</evidence>
<dbReference type="CDD" id="cd03058">
    <property type="entry name" value="GST_N_Tau"/>
    <property type="match status" value="1"/>
</dbReference>
<proteinExistence type="inferred from homology"/>
<dbReference type="SFLD" id="SFLDG01152">
    <property type="entry name" value="Main.3:_Omega-_and_Tau-like"/>
    <property type="match status" value="1"/>
</dbReference>
<dbReference type="AlphaFoldDB" id="A0A4U5NSZ4"/>
<dbReference type="PROSITE" id="PS50404">
    <property type="entry name" value="GST_NTER"/>
    <property type="match status" value="1"/>
</dbReference>
<reference evidence="8" key="1">
    <citation type="submission" date="2018-10" db="EMBL/GenBank/DDBJ databases">
        <title>Population genomic analysis revealed the cold adaptation of white poplar.</title>
        <authorList>
            <person name="Liu Y.-J."/>
        </authorList>
    </citation>
    <scope>NUCLEOTIDE SEQUENCE [LARGE SCALE GENOMIC DNA]</scope>
    <source>
        <strain evidence="8">PAL-ZL1</strain>
    </source>
</reference>
<dbReference type="InterPro" id="IPR045074">
    <property type="entry name" value="GST_C_Tau"/>
</dbReference>
<comment type="caution">
    <text evidence="8">The sequence shown here is derived from an EMBL/GenBank/DDBJ whole genome shotgun (WGS) entry which is preliminary data.</text>
</comment>
<comment type="catalytic activity">
    <reaction evidence="3">
        <text>RX + glutathione = an S-substituted glutathione + a halide anion + H(+)</text>
        <dbReference type="Rhea" id="RHEA:16437"/>
        <dbReference type="ChEBI" id="CHEBI:15378"/>
        <dbReference type="ChEBI" id="CHEBI:16042"/>
        <dbReference type="ChEBI" id="CHEBI:17792"/>
        <dbReference type="ChEBI" id="CHEBI:57925"/>
        <dbReference type="ChEBI" id="CHEBI:90779"/>
        <dbReference type="EC" id="2.5.1.18"/>
    </reaction>
</comment>
<dbReference type="STRING" id="43335.A0A4U5NSZ4"/>
<dbReference type="PANTHER" id="PTHR11260">
    <property type="entry name" value="GLUTATHIONE S-TRANSFERASE, GST, SUPERFAMILY, GST DOMAIN CONTAINING"/>
    <property type="match status" value="1"/>
</dbReference>
<dbReference type="InterPro" id="IPR004046">
    <property type="entry name" value="GST_C"/>
</dbReference>
<dbReference type="Gene3D" id="1.20.1050.10">
    <property type="match status" value="1"/>
</dbReference>
<dbReference type="PANTHER" id="PTHR11260:SF769">
    <property type="entry name" value="GLUTATHIONE TRANSFERASE"/>
    <property type="match status" value="1"/>
</dbReference>
<dbReference type="EC" id="2.5.1.18" evidence="1"/>
<dbReference type="InterPro" id="IPR010987">
    <property type="entry name" value="Glutathione-S-Trfase_C-like"/>
</dbReference>
<dbReference type="Gene3D" id="3.40.30.10">
    <property type="entry name" value="Glutaredoxin"/>
    <property type="match status" value="1"/>
</dbReference>
<gene>
    <name evidence="8" type="ORF">D5086_0000240660</name>
</gene>
<dbReference type="FunFam" id="1.20.1050.10:FF:000018">
    <property type="entry name" value="Glutathione S-transferase U20"/>
    <property type="match status" value="1"/>
</dbReference>
<dbReference type="SUPFAM" id="SSF52833">
    <property type="entry name" value="Thioredoxin-like"/>
    <property type="match status" value="1"/>
</dbReference>
<evidence type="ECO:0000256" key="2">
    <source>
        <dbReference type="ARBA" id="ARBA00022679"/>
    </source>
</evidence>
<dbReference type="FunFam" id="3.40.30.10:FF:000014">
    <property type="entry name" value="Tau class glutathione S-transferase"/>
    <property type="match status" value="1"/>
</dbReference>
<evidence type="ECO:0000256" key="1">
    <source>
        <dbReference type="ARBA" id="ARBA00012452"/>
    </source>
</evidence>
<sequence length="280" mass="32238">MLTNDASNDNKSEAPRNSREAEHSTEDSCSAINSCFRLSSTLQIEEGNKLLRKILILFVQQMANEVVLLDFETSPFATRVRIALEEKGIEYKSKVEDLSNKSSTLLKMNPVNQQIPVLIHNGRPICESMIIVQYIDEVWSHKPSLLPSDPYRRAHARFWADYIDKKMYPTGKNLWASKGELKESSKKDLIQCFKILEEELGDKLYFGDESFGYIDLAFISFYSLFYTFETLGNWSMAAEFPKLVEWGERCLRKESVSKSTSDQKEVYEVVLQIKQELGIE</sequence>
<evidence type="ECO:0000256" key="3">
    <source>
        <dbReference type="ARBA" id="ARBA00047960"/>
    </source>
</evidence>
<dbReference type="InterPro" id="IPR040079">
    <property type="entry name" value="Glutathione_S-Trfase"/>
</dbReference>
<dbReference type="EMBL" id="RCHU01000922">
    <property type="protein sequence ID" value="TKR86163.1"/>
    <property type="molecule type" value="Genomic_DNA"/>
</dbReference>
<dbReference type="InterPro" id="IPR036282">
    <property type="entry name" value="Glutathione-S-Trfase_C_sf"/>
</dbReference>
<evidence type="ECO:0000313" key="8">
    <source>
        <dbReference type="EMBL" id="TKR86163.1"/>
    </source>
</evidence>
<dbReference type="SFLD" id="SFLDG00358">
    <property type="entry name" value="Main_(cytGST)"/>
    <property type="match status" value="1"/>
</dbReference>
<dbReference type="Pfam" id="PF02798">
    <property type="entry name" value="GST_N"/>
    <property type="match status" value="1"/>
</dbReference>
<dbReference type="SFLD" id="SFLDS00019">
    <property type="entry name" value="Glutathione_Transferase_(cytos"/>
    <property type="match status" value="1"/>
</dbReference>
<dbReference type="InterPro" id="IPR036249">
    <property type="entry name" value="Thioredoxin-like_sf"/>
</dbReference>
<name>A0A4U5NSZ4_POPAL</name>
<feature type="domain" description="GST C-terminal" evidence="7">
    <location>
        <begin position="149"/>
        <end position="277"/>
    </location>
</feature>
<feature type="compositionally biased region" description="Basic and acidic residues" evidence="5">
    <location>
        <begin position="8"/>
        <end position="25"/>
    </location>
</feature>
<feature type="region of interest" description="Disordered" evidence="5">
    <location>
        <begin position="1"/>
        <end position="25"/>
    </location>
</feature>
<accession>A0A4U5NSZ4</accession>
<dbReference type="GO" id="GO:0005737">
    <property type="term" value="C:cytoplasm"/>
    <property type="evidence" value="ECO:0007669"/>
    <property type="project" value="TreeGrafter"/>
</dbReference>
<evidence type="ECO:0000256" key="5">
    <source>
        <dbReference type="SAM" id="MobiDB-lite"/>
    </source>
</evidence>
<dbReference type="InterPro" id="IPR045073">
    <property type="entry name" value="Omega/Tau-like"/>
</dbReference>
<evidence type="ECO:0000256" key="4">
    <source>
        <dbReference type="RuleBase" id="RU003494"/>
    </source>
</evidence>
<dbReference type="CDD" id="cd03185">
    <property type="entry name" value="GST_C_Tau"/>
    <property type="match status" value="1"/>
</dbReference>
<protein>
    <recommendedName>
        <fullName evidence="1">glutathione transferase</fullName>
        <ecNumber evidence="1">2.5.1.18</ecNumber>
    </recommendedName>
</protein>
<dbReference type="PROSITE" id="PS50405">
    <property type="entry name" value="GST_CTER"/>
    <property type="match status" value="1"/>
</dbReference>
<evidence type="ECO:0000259" key="7">
    <source>
        <dbReference type="PROSITE" id="PS50405"/>
    </source>
</evidence>
<dbReference type="GO" id="GO:0004364">
    <property type="term" value="F:glutathione transferase activity"/>
    <property type="evidence" value="ECO:0007669"/>
    <property type="project" value="UniProtKB-EC"/>
</dbReference>
<organism evidence="8">
    <name type="scientific">Populus alba</name>
    <name type="common">White poplar</name>
    <dbReference type="NCBI Taxonomy" id="43335"/>
    <lineage>
        <taxon>Eukaryota</taxon>
        <taxon>Viridiplantae</taxon>
        <taxon>Streptophyta</taxon>
        <taxon>Embryophyta</taxon>
        <taxon>Tracheophyta</taxon>
        <taxon>Spermatophyta</taxon>
        <taxon>Magnoliopsida</taxon>
        <taxon>eudicotyledons</taxon>
        <taxon>Gunneridae</taxon>
        <taxon>Pentapetalae</taxon>
        <taxon>rosids</taxon>
        <taxon>fabids</taxon>
        <taxon>Malpighiales</taxon>
        <taxon>Salicaceae</taxon>
        <taxon>Saliceae</taxon>
        <taxon>Populus</taxon>
    </lineage>
</organism>
<dbReference type="InterPro" id="IPR004045">
    <property type="entry name" value="Glutathione_S-Trfase_N"/>
</dbReference>
<dbReference type="Pfam" id="PF00043">
    <property type="entry name" value="GST_C"/>
    <property type="match status" value="1"/>
</dbReference>
<keyword evidence="2" id="KW-0808">Transferase</keyword>